<evidence type="ECO:0000313" key="12">
    <source>
        <dbReference type="Proteomes" id="UP000095023"/>
    </source>
</evidence>
<dbReference type="EMBL" id="KV453841">
    <property type="protein sequence ID" value="ODV91512.1"/>
    <property type="molecule type" value="Genomic_DNA"/>
</dbReference>
<feature type="transmembrane region" description="Helical" evidence="10">
    <location>
        <begin position="88"/>
        <end position="106"/>
    </location>
</feature>
<comment type="subcellular location">
    <subcellularLocation>
        <location evidence="1">Mitochondrion membrane</location>
        <topology evidence="1">Multi-pass membrane protein</topology>
    </subcellularLocation>
</comment>
<dbReference type="Gene3D" id="1.50.40.10">
    <property type="entry name" value="Mitochondrial carrier domain"/>
    <property type="match status" value="1"/>
</dbReference>
<accession>A0A1E4TIC8</accession>
<comment type="similarity">
    <text evidence="2 9">Belongs to the mitochondrial carrier (TC 2.A.29) family.</text>
</comment>
<feature type="repeat" description="Solcar" evidence="8">
    <location>
        <begin position="83"/>
        <end position="170"/>
    </location>
</feature>
<dbReference type="AlphaFoldDB" id="A0A1E4TIC8"/>
<organism evidence="11 12">
    <name type="scientific">Tortispora caseinolytica NRRL Y-17796</name>
    <dbReference type="NCBI Taxonomy" id="767744"/>
    <lineage>
        <taxon>Eukaryota</taxon>
        <taxon>Fungi</taxon>
        <taxon>Dikarya</taxon>
        <taxon>Ascomycota</taxon>
        <taxon>Saccharomycotina</taxon>
        <taxon>Trigonopsidomycetes</taxon>
        <taxon>Trigonopsidales</taxon>
        <taxon>Trigonopsidaceae</taxon>
        <taxon>Tortispora</taxon>
    </lineage>
</organism>
<dbReference type="OrthoDB" id="428293at2759"/>
<evidence type="ECO:0000256" key="5">
    <source>
        <dbReference type="ARBA" id="ARBA00022989"/>
    </source>
</evidence>
<feature type="transmembrane region" description="Helical" evidence="10">
    <location>
        <begin position="145"/>
        <end position="162"/>
    </location>
</feature>
<dbReference type="GO" id="GO:0005381">
    <property type="term" value="F:iron ion transmembrane transporter activity"/>
    <property type="evidence" value="ECO:0007669"/>
    <property type="project" value="UniProtKB-ARBA"/>
</dbReference>
<keyword evidence="6" id="KW-0496">Mitochondrion</keyword>
<evidence type="ECO:0000256" key="1">
    <source>
        <dbReference type="ARBA" id="ARBA00004225"/>
    </source>
</evidence>
<evidence type="ECO:0000256" key="4">
    <source>
        <dbReference type="ARBA" id="ARBA00022692"/>
    </source>
</evidence>
<evidence type="ECO:0000313" key="11">
    <source>
        <dbReference type="EMBL" id="ODV91512.1"/>
    </source>
</evidence>
<dbReference type="Pfam" id="PF00153">
    <property type="entry name" value="Mito_carr"/>
    <property type="match status" value="2"/>
</dbReference>
<dbReference type="PANTHER" id="PTHR45758">
    <property type="entry name" value="MITOFERRIN-1-RELATED"/>
    <property type="match status" value="1"/>
</dbReference>
<evidence type="ECO:0000256" key="3">
    <source>
        <dbReference type="ARBA" id="ARBA00022448"/>
    </source>
</evidence>
<protein>
    <recommendedName>
        <fullName evidence="13">Mitochondrial carrier</fullName>
    </recommendedName>
</protein>
<evidence type="ECO:0000256" key="6">
    <source>
        <dbReference type="ARBA" id="ARBA00023128"/>
    </source>
</evidence>
<keyword evidence="7 8" id="KW-0472">Membrane</keyword>
<evidence type="ECO:0000256" key="10">
    <source>
        <dbReference type="SAM" id="Phobius"/>
    </source>
</evidence>
<proteinExistence type="inferred from homology"/>
<evidence type="ECO:0000256" key="2">
    <source>
        <dbReference type="ARBA" id="ARBA00006375"/>
    </source>
</evidence>
<gene>
    <name evidence="11" type="ORF">CANCADRAFT_78</name>
</gene>
<evidence type="ECO:0000256" key="7">
    <source>
        <dbReference type="ARBA" id="ARBA00023136"/>
    </source>
</evidence>
<name>A0A1E4TIC8_9ASCO</name>
<keyword evidence="3 9" id="KW-0813">Transport</keyword>
<dbReference type="InterPro" id="IPR018108">
    <property type="entry name" value="MCP_transmembrane"/>
</dbReference>
<keyword evidence="5 10" id="KW-1133">Transmembrane helix</keyword>
<dbReference type="PROSITE" id="PS50920">
    <property type="entry name" value="SOLCAR"/>
    <property type="match status" value="1"/>
</dbReference>
<evidence type="ECO:0000256" key="9">
    <source>
        <dbReference type="RuleBase" id="RU000488"/>
    </source>
</evidence>
<keyword evidence="12" id="KW-1185">Reference proteome</keyword>
<dbReference type="InterPro" id="IPR023395">
    <property type="entry name" value="MCP_dom_sf"/>
</dbReference>
<dbReference type="GO" id="GO:0031966">
    <property type="term" value="C:mitochondrial membrane"/>
    <property type="evidence" value="ECO:0007669"/>
    <property type="project" value="UniProtKB-SubCell"/>
</dbReference>
<dbReference type="Proteomes" id="UP000095023">
    <property type="component" value="Unassembled WGS sequence"/>
</dbReference>
<feature type="transmembrane region" description="Helical" evidence="10">
    <location>
        <begin position="47"/>
        <end position="68"/>
    </location>
</feature>
<reference evidence="12" key="1">
    <citation type="submission" date="2016-02" db="EMBL/GenBank/DDBJ databases">
        <title>Comparative genomics of biotechnologically important yeasts.</title>
        <authorList>
            <consortium name="DOE Joint Genome Institute"/>
            <person name="Riley R."/>
            <person name="Haridas S."/>
            <person name="Wolfe K.H."/>
            <person name="Lopes M.R."/>
            <person name="Hittinger C.T."/>
            <person name="Goker M."/>
            <person name="Salamov A."/>
            <person name="Wisecaver J."/>
            <person name="Long T.M."/>
            <person name="Aerts A.L."/>
            <person name="Barry K."/>
            <person name="Choi C."/>
            <person name="Clum A."/>
            <person name="Coughlan A.Y."/>
            <person name="Deshpande S."/>
            <person name="Douglass A.P."/>
            <person name="Hanson S.J."/>
            <person name="Klenk H.-P."/>
            <person name="Labutti K."/>
            <person name="Lapidus A."/>
            <person name="Lindquist E."/>
            <person name="Lipzen A."/>
            <person name="Meier-Kolthoff J.P."/>
            <person name="Ohm R.A."/>
            <person name="Otillar R.P."/>
            <person name="Pangilinan J."/>
            <person name="Peng Y."/>
            <person name="Rokas A."/>
            <person name="Rosa C.A."/>
            <person name="Scheuner C."/>
            <person name="Sibirny A.A."/>
            <person name="Slot J.C."/>
            <person name="Stielow J.B."/>
            <person name="Sun H."/>
            <person name="Kurtzman C.P."/>
            <person name="Blackwell M."/>
            <person name="Jeffries T.W."/>
            <person name="Grigoriev I.V."/>
        </authorList>
    </citation>
    <scope>NUCLEOTIDE SEQUENCE [LARGE SCALE GENOMIC DNA]</scope>
    <source>
        <strain evidence="12">NRRL Y-17796</strain>
    </source>
</reference>
<keyword evidence="4 8" id="KW-0812">Transmembrane</keyword>
<evidence type="ECO:0008006" key="13">
    <source>
        <dbReference type="Google" id="ProtNLM"/>
    </source>
</evidence>
<sequence length="272" mass="30660">MDALTTLWATSASIIATRLVFHPLDTLRTLQQTSNTKELPKIPLHRYYRGLTASIFLNIPAYATYLYIYKTVRSELAPVLGEKTIPTYFAAGATAEIFSSFLYNPMEVIKGRLQIMNLNSEKSLGTMSVVKLIYNESGLKGFYRGYWMGLVVFMPHTIVWWVGYEEAKRLLQQGQEKTNRQIIAASSIATTAACTVSNFLDVVKTRQQLANSQEVLLMRPDDRLGVWKVITNLIKEQGVFWSIFKGLGSRLSYNVPATALGLTIVEYIDPKL</sequence>
<evidence type="ECO:0000256" key="8">
    <source>
        <dbReference type="PROSITE-ProRule" id="PRU00282"/>
    </source>
</evidence>
<dbReference type="PANTHER" id="PTHR45758:SF3">
    <property type="entry name" value="MITOCHONDRIAL SUBSTRATE CARRIER FAMILY PROTEIN E"/>
    <property type="match status" value="1"/>
</dbReference>
<dbReference type="SUPFAM" id="SSF103506">
    <property type="entry name" value="Mitochondrial carrier"/>
    <property type="match status" value="1"/>
</dbReference>